<dbReference type="EMBL" id="KF900814">
    <property type="protein sequence ID" value="AIF07861.1"/>
    <property type="molecule type" value="Genomic_DNA"/>
</dbReference>
<comment type="similarity">
    <text evidence="1">Belongs to the PDCD5 family.</text>
</comment>
<dbReference type="PIRSF" id="PIRSF015730">
    <property type="entry name" value="TFAR19"/>
    <property type="match status" value="1"/>
</dbReference>
<dbReference type="PANTHER" id="PTHR10840">
    <property type="entry name" value="PROGRAMMED CELL DEATH PROTEIN 5"/>
    <property type="match status" value="1"/>
</dbReference>
<dbReference type="Gene3D" id="1.10.8.140">
    <property type="entry name" value="PDCD5-like"/>
    <property type="match status" value="1"/>
</dbReference>
<keyword evidence="3" id="KW-0238">DNA-binding</keyword>
<sequence>MSYPNSEEDNNQPNEEQISAQKDMLLKQILSGEARLRLNNVKMVKPELANLVENYLLGLASQGKAQGQITDEQLKQILMSAQQPKKDFKINRI</sequence>
<feature type="compositionally biased region" description="Acidic residues" evidence="2">
    <location>
        <begin position="1"/>
        <end position="10"/>
    </location>
</feature>
<accession>A0A075GVF6</accession>
<proteinExistence type="inferred from homology"/>
<organism evidence="3">
    <name type="scientific">uncultured marine thaumarchaeote KM3_25_B05</name>
    <dbReference type="NCBI Taxonomy" id="1456103"/>
    <lineage>
        <taxon>Archaea</taxon>
        <taxon>Nitrososphaerota</taxon>
        <taxon>environmental samples</taxon>
    </lineage>
</organism>
<dbReference type="InterPro" id="IPR036883">
    <property type="entry name" value="PDCD5-like_sf"/>
</dbReference>
<reference evidence="3" key="1">
    <citation type="journal article" date="2014" name="Genome Biol. Evol.">
        <title>Pangenome evidence for extensive interdomain horizontal transfer affecting lineage core and shell genes in uncultured planktonic thaumarchaeota and euryarchaeota.</title>
        <authorList>
            <person name="Deschamps P."/>
            <person name="Zivanovic Y."/>
            <person name="Moreira D."/>
            <person name="Rodriguez-Valera F."/>
            <person name="Lopez-Garcia P."/>
        </authorList>
    </citation>
    <scope>NUCLEOTIDE SEQUENCE</scope>
</reference>
<feature type="region of interest" description="Disordered" evidence="2">
    <location>
        <begin position="1"/>
        <end position="21"/>
    </location>
</feature>
<dbReference type="AlphaFoldDB" id="A0A075GVF6"/>
<dbReference type="InterPro" id="IPR002836">
    <property type="entry name" value="PDCD5-like"/>
</dbReference>
<evidence type="ECO:0000256" key="2">
    <source>
        <dbReference type="SAM" id="MobiDB-lite"/>
    </source>
</evidence>
<dbReference type="SUPFAM" id="SSF46950">
    <property type="entry name" value="Double-stranded DNA-binding domain"/>
    <property type="match status" value="1"/>
</dbReference>
<feature type="compositionally biased region" description="Polar residues" evidence="2">
    <location>
        <begin position="11"/>
        <end position="20"/>
    </location>
</feature>
<protein>
    <submittedName>
        <fullName evidence="3">DNA-binding TFAR19-related protein (PDCD5, TFAR19)</fullName>
    </submittedName>
</protein>
<dbReference type="PANTHER" id="PTHR10840:SF0">
    <property type="entry name" value="PROGRAMMED CELL DEATH PROTEIN 5"/>
    <property type="match status" value="1"/>
</dbReference>
<dbReference type="GO" id="GO:0003677">
    <property type="term" value="F:DNA binding"/>
    <property type="evidence" value="ECO:0007669"/>
    <property type="project" value="UniProtKB-KW"/>
</dbReference>
<evidence type="ECO:0000256" key="1">
    <source>
        <dbReference type="ARBA" id="ARBA00010490"/>
    </source>
</evidence>
<dbReference type="Pfam" id="PF01984">
    <property type="entry name" value="dsDNA_bind"/>
    <property type="match status" value="1"/>
</dbReference>
<gene>
    <name evidence="3" type="primary">PDCD5</name>
    <name evidence="3" type="synonym">TFAR19</name>
</gene>
<dbReference type="GO" id="GO:0005829">
    <property type="term" value="C:cytosol"/>
    <property type="evidence" value="ECO:0007669"/>
    <property type="project" value="TreeGrafter"/>
</dbReference>
<name>A0A075GVF6_9ARCH</name>
<evidence type="ECO:0000313" key="3">
    <source>
        <dbReference type="EMBL" id="AIF07861.1"/>
    </source>
</evidence>